<name>A0A7C3VRT9_9CYAN</name>
<comment type="caution">
    <text evidence="1">The sequence shown here is derived from an EMBL/GenBank/DDBJ whole genome shotgun (WGS) entry which is preliminary data.</text>
</comment>
<evidence type="ECO:0008006" key="2">
    <source>
        <dbReference type="Google" id="ProtNLM"/>
    </source>
</evidence>
<reference evidence="1" key="1">
    <citation type="journal article" date="2020" name="mSystems">
        <title>Genome- and Community-Level Interaction Insights into Carbon Utilization and Element Cycling Functions of Hydrothermarchaeota in Hydrothermal Sediment.</title>
        <authorList>
            <person name="Zhou Z."/>
            <person name="Liu Y."/>
            <person name="Xu W."/>
            <person name="Pan J."/>
            <person name="Luo Z.H."/>
            <person name="Li M."/>
        </authorList>
    </citation>
    <scope>NUCLEOTIDE SEQUENCE [LARGE SCALE GENOMIC DNA]</scope>
    <source>
        <strain evidence="1">SpSt-374</strain>
    </source>
</reference>
<accession>A0A7C3VRT9</accession>
<proteinExistence type="predicted"/>
<dbReference type="AlphaFoldDB" id="A0A7C3VRT9"/>
<sequence length="64" mass="7286">MDLAKFDAFTLQINPGLANTDFNRGLALFRIGNDQADLPDPLILLRLLILIRLIIHSRQPQPNY</sequence>
<dbReference type="EMBL" id="DSPX01000071">
    <property type="protein sequence ID" value="HGG00475.1"/>
    <property type="molecule type" value="Genomic_DNA"/>
</dbReference>
<organism evidence="1">
    <name type="scientific">Planktothricoides sp. SpSt-374</name>
    <dbReference type="NCBI Taxonomy" id="2282167"/>
    <lineage>
        <taxon>Bacteria</taxon>
        <taxon>Bacillati</taxon>
        <taxon>Cyanobacteriota</taxon>
        <taxon>Cyanophyceae</taxon>
        <taxon>Oscillatoriophycideae</taxon>
        <taxon>Oscillatoriales</taxon>
        <taxon>Oscillatoriaceae</taxon>
        <taxon>Planktothricoides</taxon>
    </lineage>
</organism>
<protein>
    <recommendedName>
        <fullName evidence="2">Tetratricopeptide repeat protein</fullName>
    </recommendedName>
</protein>
<evidence type="ECO:0000313" key="1">
    <source>
        <dbReference type="EMBL" id="HGG00475.1"/>
    </source>
</evidence>
<gene>
    <name evidence="1" type="ORF">ENR15_07450</name>
</gene>